<dbReference type="Pfam" id="PF04055">
    <property type="entry name" value="Radical_SAM"/>
    <property type="match status" value="1"/>
</dbReference>
<comment type="pathway">
    <text evidence="6">Quinol/quinone metabolism; menaquinone biosynthesis.</text>
</comment>
<protein>
    <recommendedName>
        <fullName evidence="6">Cyclic dehypoxanthine futalosine synthase</fullName>
        <shortName evidence="6">Cyclic DHFL synthase</shortName>
        <ecNumber evidence="6">1.21.98.1</ecNumber>
    </recommendedName>
    <alternativeName>
        <fullName evidence="6">Dehypoxanthine futalosine cyclase</fullName>
        <shortName evidence="6">DHFL cyclase</shortName>
    </alternativeName>
    <alternativeName>
        <fullName evidence="6">Menaquinone biosynthetic enzyme MqnC</fullName>
    </alternativeName>
</protein>
<dbReference type="SFLD" id="SFLDF00343">
    <property type="entry name" value="aminofutalosine_synthase_(mqnE"/>
    <property type="match status" value="1"/>
</dbReference>
<feature type="domain" description="Radical SAM core" evidence="9">
    <location>
        <begin position="37"/>
        <end position="275"/>
    </location>
</feature>
<dbReference type="EMBL" id="FNVA01000009">
    <property type="protein sequence ID" value="SEG68610.1"/>
    <property type="molecule type" value="Genomic_DNA"/>
</dbReference>
<organism evidence="10 11">
    <name type="scientific">Bryocella elongata</name>
    <dbReference type="NCBI Taxonomy" id="863522"/>
    <lineage>
        <taxon>Bacteria</taxon>
        <taxon>Pseudomonadati</taxon>
        <taxon>Acidobacteriota</taxon>
        <taxon>Terriglobia</taxon>
        <taxon>Terriglobales</taxon>
        <taxon>Acidobacteriaceae</taxon>
        <taxon>Bryocella</taxon>
    </lineage>
</organism>
<dbReference type="GO" id="GO:0046992">
    <property type="term" value="F:oxidoreductase activity, acting on X-H and Y-H to form an X-Y bond"/>
    <property type="evidence" value="ECO:0007669"/>
    <property type="project" value="UniProtKB-UniRule"/>
</dbReference>
<dbReference type="HAMAP" id="MF_00992">
    <property type="entry name" value="MqnC"/>
    <property type="match status" value="1"/>
</dbReference>
<dbReference type="InterPro" id="IPR007197">
    <property type="entry name" value="rSAM"/>
</dbReference>
<keyword evidence="3 6" id="KW-0479">Metal-binding</keyword>
<dbReference type="SUPFAM" id="SSF102114">
    <property type="entry name" value="Radical SAM enzymes"/>
    <property type="match status" value="1"/>
</dbReference>
<keyword evidence="11" id="KW-1185">Reference proteome</keyword>
<gene>
    <name evidence="6" type="primary">mqnC</name>
    <name evidence="10" type="ORF">SAMN05421819_4264</name>
</gene>
<reference evidence="10 11" key="1">
    <citation type="submission" date="2016-10" db="EMBL/GenBank/DDBJ databases">
        <authorList>
            <person name="de Groot N.N."/>
        </authorList>
    </citation>
    <scope>NUCLEOTIDE SEQUENCE [LARGE SCALE GENOMIC DNA]</scope>
    <source>
        <strain evidence="10 11">DSM 22489</strain>
    </source>
</reference>
<comment type="cofactor">
    <cofactor evidence="6 7">
        <name>[4Fe-4S] cluster</name>
        <dbReference type="ChEBI" id="CHEBI:49883"/>
    </cofactor>
    <text evidence="6 7">Binds 1 [4Fe-4S] cluster. The cluster is coordinated with 3 cysteines and an exchangeable S-adenosyl-L-methionine.</text>
</comment>
<proteinExistence type="inferred from homology"/>
<dbReference type="PROSITE" id="PS51918">
    <property type="entry name" value="RADICAL_SAM"/>
    <property type="match status" value="1"/>
</dbReference>
<dbReference type="SFLD" id="SFLDG01389">
    <property type="entry name" value="menaquinone_synthsis_involved"/>
    <property type="match status" value="1"/>
</dbReference>
<dbReference type="Pfam" id="PF19288">
    <property type="entry name" value="CofH_C"/>
    <property type="match status" value="1"/>
</dbReference>
<dbReference type="InterPro" id="IPR022431">
    <property type="entry name" value="Cyclic_DHFL_synthase_mqnC"/>
</dbReference>
<dbReference type="SFLD" id="SFLDG01064">
    <property type="entry name" value="F420__menaquinone_cofactor_bio"/>
    <property type="match status" value="1"/>
</dbReference>
<dbReference type="SFLD" id="SFLDS00029">
    <property type="entry name" value="Radical_SAM"/>
    <property type="match status" value="1"/>
</dbReference>
<dbReference type="NCBIfam" id="TIGR03699">
    <property type="entry name" value="menaquin_MqnC"/>
    <property type="match status" value="1"/>
</dbReference>
<feature type="binding site" evidence="8">
    <location>
        <position position="302"/>
    </location>
    <ligand>
        <name>(3R)-3-methyl-D-ornithine</name>
        <dbReference type="ChEBI" id="CHEBI:64642"/>
    </ligand>
</feature>
<dbReference type="GO" id="GO:0009234">
    <property type="term" value="P:menaquinone biosynthetic process"/>
    <property type="evidence" value="ECO:0007669"/>
    <property type="project" value="UniProtKB-UniRule"/>
</dbReference>
<keyword evidence="5 6" id="KW-0411">Iron-sulfur</keyword>
<dbReference type="EC" id="1.21.98.1" evidence="6"/>
<dbReference type="InterPro" id="IPR045567">
    <property type="entry name" value="CofH/MnqC-like_C"/>
</dbReference>
<dbReference type="NCBIfam" id="TIGR00423">
    <property type="entry name" value="CofH family radical SAM protein"/>
    <property type="match status" value="1"/>
</dbReference>
<dbReference type="GO" id="GO:0005506">
    <property type="term" value="F:iron ion binding"/>
    <property type="evidence" value="ECO:0007669"/>
    <property type="project" value="UniProtKB-UniRule"/>
</dbReference>
<dbReference type="PIRSF" id="PIRSF004762">
    <property type="entry name" value="CHP00423"/>
    <property type="match status" value="1"/>
</dbReference>
<comment type="similarity">
    <text evidence="6">Belongs to the radical SAM superfamily. MqnC family.</text>
</comment>
<sequence>MGITRQQALDCFASDDLIGIGMEADALRRKLHPEGVVSYIIDRNINYTNFCTEYCTFCAFYRPLKGKLAAEGYILDFDTIYDKIRETVDMGGTGVLMQGGIHPDLKIDWFESLFTGIKQRYPQIWLHCLSASEILAIAEYSELDLHTTIARLRDAGLDSIPGGGAEILDDEVRARIARLKCRTEDWLSVHRTAHQLGMRTTATMMFGVGETMEHRVNHFEVVRQLQEETGGFTAFIPWSFQPHNTALGGRGWDEATSVEYLKTLAISRMYLDNIENVQASWVTQGLKVLQMGLRFGGNDVGSVMLEENVVKAAGTSNCTTEEELRRIIRDAGFKPVQRDTLYTTMFLN</sequence>
<keyword evidence="1 6" id="KW-0004">4Fe-4S</keyword>
<name>A0A1H6C6I2_9BACT</name>
<feature type="binding site" evidence="6 7">
    <location>
        <position position="55"/>
    </location>
    <ligand>
        <name>[4Fe-4S] cluster</name>
        <dbReference type="ChEBI" id="CHEBI:49883"/>
        <note>4Fe-4S-S-AdoMet</note>
    </ligand>
</feature>
<dbReference type="OrthoDB" id="9802027at2"/>
<feature type="binding site" evidence="6 7">
    <location>
        <position position="51"/>
    </location>
    <ligand>
        <name>[4Fe-4S] cluster</name>
        <dbReference type="ChEBI" id="CHEBI:49883"/>
        <note>4Fe-4S-S-AdoMet</note>
    </ligand>
</feature>
<dbReference type="PANTHER" id="PTHR43076:SF1">
    <property type="entry name" value="LIPOYL SYNTHASE 2"/>
    <property type="match status" value="1"/>
</dbReference>
<dbReference type="GO" id="GO:0016765">
    <property type="term" value="F:transferase activity, transferring alkyl or aryl (other than methyl) groups"/>
    <property type="evidence" value="ECO:0007669"/>
    <property type="project" value="InterPro"/>
</dbReference>
<evidence type="ECO:0000313" key="11">
    <source>
        <dbReference type="Proteomes" id="UP000236728"/>
    </source>
</evidence>
<feature type="binding site" evidence="8">
    <location>
        <position position="130"/>
    </location>
    <ligand>
        <name>(3R)-3-methyl-D-ornithine</name>
        <dbReference type="ChEBI" id="CHEBI:64642"/>
    </ligand>
</feature>
<keyword evidence="2 6" id="KW-0949">S-adenosyl-L-methionine</keyword>
<keyword evidence="4 6" id="KW-0408">Iron</keyword>
<dbReference type="GO" id="GO:0044689">
    <property type="term" value="F:7,8-didemethyl-8-hydroxy-5-deazariboflavin synthase activity"/>
    <property type="evidence" value="ECO:0007669"/>
    <property type="project" value="TreeGrafter"/>
</dbReference>
<comment type="catalytic activity">
    <reaction evidence="6">
        <text>dehypoxanthine futalosine + S-adenosyl-L-methionine = cyclic dehypoxanthinylfutalosinate + 5'-deoxyadenosine + L-methionine + H(+)</text>
        <dbReference type="Rhea" id="RHEA:33083"/>
        <dbReference type="ChEBI" id="CHEBI:15378"/>
        <dbReference type="ChEBI" id="CHEBI:17319"/>
        <dbReference type="ChEBI" id="CHEBI:57844"/>
        <dbReference type="ChEBI" id="CHEBI:58864"/>
        <dbReference type="ChEBI" id="CHEBI:59789"/>
        <dbReference type="ChEBI" id="CHEBI:64270"/>
        <dbReference type="EC" id="1.21.98.1"/>
    </reaction>
</comment>
<keyword evidence="6" id="KW-0560">Oxidoreductase</keyword>
<evidence type="ECO:0000256" key="8">
    <source>
        <dbReference type="PIRSR" id="PIRSR004762-2"/>
    </source>
</evidence>
<dbReference type="GO" id="GO:0051539">
    <property type="term" value="F:4 iron, 4 sulfur cluster binding"/>
    <property type="evidence" value="ECO:0007669"/>
    <property type="project" value="UniProtKB-KW"/>
</dbReference>
<accession>A0A1H6C6I2</accession>
<dbReference type="RefSeq" id="WP_103935114.1">
    <property type="nucleotide sequence ID" value="NZ_FNVA01000009.1"/>
</dbReference>
<evidence type="ECO:0000256" key="4">
    <source>
        <dbReference type="ARBA" id="ARBA00023004"/>
    </source>
</evidence>
<dbReference type="AlphaFoldDB" id="A0A1H6C6I2"/>
<dbReference type="PANTHER" id="PTHR43076">
    <property type="entry name" value="FO SYNTHASE (COFH)"/>
    <property type="match status" value="1"/>
</dbReference>
<dbReference type="Proteomes" id="UP000236728">
    <property type="component" value="Unassembled WGS sequence"/>
</dbReference>
<keyword evidence="6" id="KW-0474">Menaquinone biosynthesis</keyword>
<dbReference type="InterPro" id="IPR013785">
    <property type="entry name" value="Aldolase_TIM"/>
</dbReference>
<feature type="binding site" evidence="8">
    <location>
        <position position="57"/>
    </location>
    <ligand>
        <name>S-adenosyl-L-methionine</name>
        <dbReference type="ChEBI" id="CHEBI:59789"/>
    </ligand>
</feature>
<dbReference type="Gene3D" id="3.20.20.70">
    <property type="entry name" value="Aldolase class I"/>
    <property type="match status" value="1"/>
</dbReference>
<dbReference type="InterPro" id="IPR034405">
    <property type="entry name" value="F420"/>
</dbReference>
<evidence type="ECO:0000256" key="2">
    <source>
        <dbReference type="ARBA" id="ARBA00022691"/>
    </source>
</evidence>
<feature type="binding site" evidence="6 7">
    <location>
        <position position="58"/>
    </location>
    <ligand>
        <name>[4Fe-4S] cluster</name>
        <dbReference type="ChEBI" id="CHEBI:49883"/>
        <note>4Fe-4S-S-AdoMet</note>
    </ligand>
</feature>
<evidence type="ECO:0000256" key="7">
    <source>
        <dbReference type="PIRSR" id="PIRSR004762-1"/>
    </source>
</evidence>
<dbReference type="UniPathway" id="UPA00079"/>
<dbReference type="InterPro" id="IPR020050">
    <property type="entry name" value="FO_synthase_su2"/>
</dbReference>
<comment type="function">
    <text evidence="6">Radical SAM enzyme that catalyzes the cyclization of dehypoxanthine futalosine (DHFL) into cyclic dehypoxanthine futalosine (CDHFL), a step in the biosynthesis of menaquinone (MK, vitamin K2).</text>
</comment>
<evidence type="ECO:0000256" key="6">
    <source>
        <dbReference type="HAMAP-Rule" id="MF_00992"/>
    </source>
</evidence>
<evidence type="ECO:0000256" key="3">
    <source>
        <dbReference type="ARBA" id="ARBA00022723"/>
    </source>
</evidence>
<dbReference type="SFLD" id="SFLDF00342">
    <property type="entry name" value="cyclic_dehypoxanthine_futalosi"/>
    <property type="match status" value="1"/>
</dbReference>
<evidence type="ECO:0000313" key="10">
    <source>
        <dbReference type="EMBL" id="SEG68610.1"/>
    </source>
</evidence>
<evidence type="ECO:0000256" key="5">
    <source>
        <dbReference type="ARBA" id="ARBA00023014"/>
    </source>
</evidence>
<evidence type="ECO:0000259" key="9">
    <source>
        <dbReference type="PROSITE" id="PS51918"/>
    </source>
</evidence>
<evidence type="ECO:0000256" key="1">
    <source>
        <dbReference type="ARBA" id="ARBA00022485"/>
    </source>
</evidence>
<dbReference type="InterPro" id="IPR058240">
    <property type="entry name" value="rSAM_sf"/>
</dbReference>
<dbReference type="SMART" id="SM00729">
    <property type="entry name" value="Elp3"/>
    <property type="match status" value="1"/>
</dbReference>
<dbReference type="InterPro" id="IPR006638">
    <property type="entry name" value="Elp3/MiaA/NifB-like_rSAM"/>
</dbReference>
<feature type="binding site" evidence="8">
    <location>
        <position position="166"/>
    </location>
    <ligand>
        <name>S-adenosyl-L-methionine</name>
        <dbReference type="ChEBI" id="CHEBI:59789"/>
    </ligand>
</feature>
<feature type="binding site" evidence="8">
    <location>
        <position position="280"/>
    </location>
    <ligand>
        <name>(3R)-3-methyl-D-ornithine</name>
        <dbReference type="ChEBI" id="CHEBI:64642"/>
    </ligand>
</feature>